<gene>
    <name evidence="7" type="primary">Fbln7_1</name>
    <name evidence="7" type="ORF">N1851_019497</name>
</gene>
<dbReference type="InterPro" id="IPR001881">
    <property type="entry name" value="EGF-like_Ca-bd_dom"/>
</dbReference>
<evidence type="ECO:0000256" key="3">
    <source>
        <dbReference type="ARBA" id="ARBA00023157"/>
    </source>
</evidence>
<evidence type="ECO:0000256" key="4">
    <source>
        <dbReference type="PROSITE-ProRule" id="PRU00302"/>
    </source>
</evidence>
<dbReference type="SMART" id="SM00181">
    <property type="entry name" value="EGF"/>
    <property type="match status" value="2"/>
</dbReference>
<feature type="compositionally biased region" description="Pro residues" evidence="5">
    <location>
        <begin position="250"/>
        <end position="263"/>
    </location>
</feature>
<evidence type="ECO:0000256" key="2">
    <source>
        <dbReference type="ARBA" id="ARBA00022737"/>
    </source>
</evidence>
<protein>
    <submittedName>
        <fullName evidence="7">Fibulin-7</fullName>
    </submittedName>
</protein>
<dbReference type="PANTHER" id="PTHR24034:SF197">
    <property type="entry name" value="FIBULIN-7-LIKE"/>
    <property type="match status" value="1"/>
</dbReference>
<dbReference type="SUPFAM" id="SSF57535">
    <property type="entry name" value="Complement control module/SCR domain"/>
    <property type="match status" value="1"/>
</dbReference>
<dbReference type="Pfam" id="PF22914">
    <property type="entry name" value="Fibulin_C"/>
    <property type="match status" value="1"/>
</dbReference>
<dbReference type="CDD" id="cd00033">
    <property type="entry name" value="CCP"/>
    <property type="match status" value="1"/>
</dbReference>
<dbReference type="InterPro" id="IPR050751">
    <property type="entry name" value="ECM_structural_protein"/>
</dbReference>
<dbReference type="CDD" id="cd00054">
    <property type="entry name" value="EGF_CA"/>
    <property type="match status" value="2"/>
</dbReference>
<feature type="compositionally biased region" description="Low complexity" evidence="5">
    <location>
        <begin position="234"/>
        <end position="249"/>
    </location>
</feature>
<dbReference type="InterPro" id="IPR018097">
    <property type="entry name" value="EGF_Ca-bd_CS"/>
</dbReference>
<keyword evidence="4" id="KW-0768">Sushi</keyword>
<dbReference type="InterPro" id="IPR000742">
    <property type="entry name" value="EGF"/>
</dbReference>
<dbReference type="InterPro" id="IPR000436">
    <property type="entry name" value="Sushi_SCR_CCP_dom"/>
</dbReference>
<dbReference type="PROSITE" id="PS50923">
    <property type="entry name" value="SUSHI"/>
    <property type="match status" value="1"/>
</dbReference>
<dbReference type="PROSITE" id="PS01186">
    <property type="entry name" value="EGF_2"/>
    <property type="match status" value="1"/>
</dbReference>
<keyword evidence="3 4" id="KW-1015">Disulfide bond</keyword>
<dbReference type="Proteomes" id="UP001174136">
    <property type="component" value="Unassembled WGS sequence"/>
</dbReference>
<name>A0AA47MM45_MERPO</name>
<dbReference type="AlphaFoldDB" id="A0AA47MM45"/>
<accession>A0AA47MM45</accession>
<dbReference type="Gene3D" id="2.10.25.10">
    <property type="entry name" value="Laminin"/>
    <property type="match status" value="3"/>
</dbReference>
<dbReference type="EMBL" id="JAOPHQ010003541">
    <property type="protein sequence ID" value="KAK0142571.1"/>
    <property type="molecule type" value="Genomic_DNA"/>
</dbReference>
<dbReference type="FunFam" id="2.10.25.10:FF:000010">
    <property type="entry name" value="Pro-epidermal growth factor"/>
    <property type="match status" value="1"/>
</dbReference>
<dbReference type="Pfam" id="PF12662">
    <property type="entry name" value="cEGF"/>
    <property type="match status" value="1"/>
</dbReference>
<dbReference type="Gene3D" id="2.10.70.10">
    <property type="entry name" value="Complement Module, domain 1"/>
    <property type="match status" value="1"/>
</dbReference>
<evidence type="ECO:0000259" key="6">
    <source>
        <dbReference type="PROSITE" id="PS50923"/>
    </source>
</evidence>
<comment type="caution">
    <text evidence="7">The sequence shown here is derived from an EMBL/GenBank/DDBJ whole genome shotgun (WGS) entry which is preliminary data.</text>
</comment>
<reference evidence="7" key="1">
    <citation type="journal article" date="2023" name="Front. Mar. Sci.">
        <title>A new Merluccius polli reference genome to investigate the effects of global change in West African waters.</title>
        <authorList>
            <person name="Mateo J.L."/>
            <person name="Blanco-Fernandez C."/>
            <person name="Garcia-Vazquez E."/>
            <person name="Machado-Schiaffino G."/>
        </authorList>
    </citation>
    <scope>NUCLEOTIDE SEQUENCE</scope>
    <source>
        <strain evidence="7">C29</strain>
        <tissue evidence="7">Fin</tissue>
    </source>
</reference>
<feature type="disulfide bond" evidence="4">
    <location>
        <begin position="206"/>
        <end position="233"/>
    </location>
</feature>
<dbReference type="PROSITE" id="PS01187">
    <property type="entry name" value="EGF_CA"/>
    <property type="match status" value="1"/>
</dbReference>
<evidence type="ECO:0000313" key="7">
    <source>
        <dbReference type="EMBL" id="KAK0142571.1"/>
    </source>
</evidence>
<sequence>MFQKNIHNLDVQMYDLLLYPPALLKEQNRLDSSAPDLRSIKKKRMRMMMMKMMMKVVGVLALICVHQPPGSSGQALAAESAVFRRDWRVAALRSLVAVESSFACFQPPQADWSKPFLVPRPQGCPSNQELQTSLRQVEKMLATHEVLYQKSLRSLRKKLSVLYNSTAALASTKTSKNASCPRPELPAHSKRLGRVFSVGHEVHFLCKSGYELIGPQTRVCLESRKWSGQKPMCRPLNSSSSSSLPSFSPRSPPAPPPPPPSTPPLAAVRPSHCTQSLGSTRCSCEGGFTISGRDNSMCTDLDECELFPLGRPGRLCAFRCVNTPGSFHCVCPAGYNLADDAHSCKDVDECESRRHNCSQAEVCVNTYGGFQCETVDCPRSANATYVKTSPVRCDKNPCVVGDAACSQEPNSISFHFLSLVSNMSAPRVLFRVSAARLLGDTLRFSLAGDGSQGRGSFSVQRSGRQTGTLLLTTPVAGPARLQADVEMTETERQVLLGRYLTKVVLLVSQYDF</sequence>
<dbReference type="SUPFAM" id="SSF57196">
    <property type="entry name" value="EGF/Laminin"/>
    <property type="match status" value="2"/>
</dbReference>
<dbReference type="InterPro" id="IPR055088">
    <property type="entry name" value="Fibulin_C"/>
</dbReference>
<dbReference type="InterPro" id="IPR026823">
    <property type="entry name" value="cEGF"/>
</dbReference>
<evidence type="ECO:0000256" key="1">
    <source>
        <dbReference type="ARBA" id="ARBA00022536"/>
    </source>
</evidence>
<dbReference type="InterPro" id="IPR035976">
    <property type="entry name" value="Sushi/SCR/CCP_sf"/>
</dbReference>
<dbReference type="Pfam" id="PF00084">
    <property type="entry name" value="Sushi"/>
    <property type="match status" value="1"/>
</dbReference>
<feature type="region of interest" description="Disordered" evidence="5">
    <location>
        <begin position="228"/>
        <end position="269"/>
    </location>
</feature>
<dbReference type="GO" id="GO:0005509">
    <property type="term" value="F:calcium ion binding"/>
    <property type="evidence" value="ECO:0007669"/>
    <property type="project" value="InterPro"/>
</dbReference>
<evidence type="ECO:0000256" key="5">
    <source>
        <dbReference type="SAM" id="MobiDB-lite"/>
    </source>
</evidence>
<dbReference type="SMART" id="SM00179">
    <property type="entry name" value="EGF_CA"/>
    <property type="match status" value="2"/>
</dbReference>
<organism evidence="7 8">
    <name type="scientific">Merluccius polli</name>
    <name type="common">Benguela hake</name>
    <name type="synonym">Merluccius cadenati</name>
    <dbReference type="NCBI Taxonomy" id="89951"/>
    <lineage>
        <taxon>Eukaryota</taxon>
        <taxon>Metazoa</taxon>
        <taxon>Chordata</taxon>
        <taxon>Craniata</taxon>
        <taxon>Vertebrata</taxon>
        <taxon>Euteleostomi</taxon>
        <taxon>Actinopterygii</taxon>
        <taxon>Neopterygii</taxon>
        <taxon>Teleostei</taxon>
        <taxon>Neoteleostei</taxon>
        <taxon>Acanthomorphata</taxon>
        <taxon>Zeiogadaria</taxon>
        <taxon>Gadariae</taxon>
        <taxon>Gadiformes</taxon>
        <taxon>Gadoidei</taxon>
        <taxon>Merlucciidae</taxon>
        <taxon>Merluccius</taxon>
    </lineage>
</organism>
<comment type="caution">
    <text evidence="4">Lacks conserved residue(s) required for the propagation of feature annotation.</text>
</comment>
<dbReference type="SMART" id="SM00032">
    <property type="entry name" value="CCP"/>
    <property type="match status" value="1"/>
</dbReference>
<evidence type="ECO:0000313" key="8">
    <source>
        <dbReference type="Proteomes" id="UP001174136"/>
    </source>
</evidence>
<keyword evidence="8" id="KW-1185">Reference proteome</keyword>
<proteinExistence type="predicted"/>
<feature type="domain" description="Sushi" evidence="6">
    <location>
        <begin position="178"/>
        <end position="235"/>
    </location>
</feature>
<keyword evidence="2" id="KW-0677">Repeat</keyword>
<keyword evidence="1" id="KW-0245">EGF-like domain</keyword>
<dbReference type="PANTHER" id="PTHR24034">
    <property type="entry name" value="EGF-LIKE DOMAIN-CONTAINING PROTEIN"/>
    <property type="match status" value="1"/>
</dbReference>